<keyword evidence="1" id="KW-0328">Glycosyltransferase</keyword>
<gene>
    <name evidence="5" type="ORF">C8D88_1011561</name>
</gene>
<feature type="domain" description="Glycosyltransferase subfamily 4-like N-terminal" evidence="4">
    <location>
        <begin position="13"/>
        <end position="156"/>
    </location>
</feature>
<keyword evidence="2 5" id="KW-0808">Transferase</keyword>
<dbReference type="CDD" id="cd03811">
    <property type="entry name" value="GT4_GT28_WabH-like"/>
    <property type="match status" value="1"/>
</dbReference>
<sequence>MRVLHVISEMGAGGAEAVVAGMVRAGGDFGWESGVASGGGHRAEALRAQGFSTFDVPVPRRRVSGVLRAVSAVRSAVRSFGPDVVLAHNVSASLVARMAAGGRPVATVFHGVSESDLGGAARILRRTSRAVVAVAEASADRLRALGVDVEVIPNAVFAEPPRVDRASIRGVLGIGPDVPVALCPARLEPQKRHDVLLEAWAMVAGAILLLAGDGSLRADLERRAEELGVGDRVRFLGTRCDVPDLLEATDVVVLTSDWEGMPIAVLESLAAGRPVVASDVDGVREALSGGGGVLVPRRSPSTTATALASFLFDARACAAAGAAGRAAVERDHDPHTFMKSYDELLRTIGGEQR</sequence>
<dbReference type="PANTHER" id="PTHR12526:SF630">
    <property type="entry name" value="GLYCOSYLTRANSFERASE"/>
    <property type="match status" value="1"/>
</dbReference>
<evidence type="ECO:0000259" key="4">
    <source>
        <dbReference type="Pfam" id="PF13439"/>
    </source>
</evidence>
<organism evidence="5 6">
    <name type="scientific">Lentzea atacamensis</name>
    <dbReference type="NCBI Taxonomy" id="531938"/>
    <lineage>
        <taxon>Bacteria</taxon>
        <taxon>Bacillati</taxon>
        <taxon>Actinomycetota</taxon>
        <taxon>Actinomycetes</taxon>
        <taxon>Pseudonocardiales</taxon>
        <taxon>Pseudonocardiaceae</taxon>
        <taxon>Lentzea</taxon>
    </lineage>
</organism>
<proteinExistence type="predicted"/>
<dbReference type="InterPro" id="IPR028098">
    <property type="entry name" value="Glyco_trans_4-like_N"/>
</dbReference>
<dbReference type="AlphaFoldDB" id="A0A316IEZ2"/>
<evidence type="ECO:0000313" key="6">
    <source>
        <dbReference type="Proteomes" id="UP000246005"/>
    </source>
</evidence>
<dbReference type="EMBL" id="QGHB01000001">
    <property type="protein sequence ID" value="PWK91523.1"/>
    <property type="molecule type" value="Genomic_DNA"/>
</dbReference>
<dbReference type="Gene3D" id="3.40.50.2000">
    <property type="entry name" value="Glycogen Phosphorylase B"/>
    <property type="match status" value="2"/>
</dbReference>
<accession>A0A316IEZ2</accession>
<name>A0A316IEZ2_9PSEU</name>
<reference evidence="5 6" key="1">
    <citation type="submission" date="2018-05" db="EMBL/GenBank/DDBJ databases">
        <title>Genomic Encyclopedia of Type Strains, Phase IV (KMG-IV): sequencing the most valuable type-strain genomes for metagenomic binning, comparative biology and taxonomic classification.</title>
        <authorList>
            <person name="Goeker M."/>
        </authorList>
    </citation>
    <scope>NUCLEOTIDE SEQUENCE [LARGE SCALE GENOMIC DNA]</scope>
    <source>
        <strain evidence="5 6">DSM 45480</strain>
    </source>
</reference>
<dbReference type="InterPro" id="IPR001296">
    <property type="entry name" value="Glyco_trans_1"/>
</dbReference>
<comment type="caution">
    <text evidence="5">The sequence shown here is derived from an EMBL/GenBank/DDBJ whole genome shotgun (WGS) entry which is preliminary data.</text>
</comment>
<evidence type="ECO:0000259" key="3">
    <source>
        <dbReference type="Pfam" id="PF00534"/>
    </source>
</evidence>
<evidence type="ECO:0000256" key="1">
    <source>
        <dbReference type="ARBA" id="ARBA00022676"/>
    </source>
</evidence>
<dbReference type="PANTHER" id="PTHR12526">
    <property type="entry name" value="GLYCOSYLTRANSFERASE"/>
    <property type="match status" value="1"/>
</dbReference>
<dbReference type="Proteomes" id="UP000246005">
    <property type="component" value="Unassembled WGS sequence"/>
</dbReference>
<dbReference type="SUPFAM" id="SSF53756">
    <property type="entry name" value="UDP-Glycosyltransferase/glycogen phosphorylase"/>
    <property type="match status" value="1"/>
</dbReference>
<feature type="domain" description="Glycosyl transferase family 1" evidence="3">
    <location>
        <begin position="165"/>
        <end position="325"/>
    </location>
</feature>
<evidence type="ECO:0000313" key="5">
    <source>
        <dbReference type="EMBL" id="PWK91523.1"/>
    </source>
</evidence>
<dbReference type="RefSeq" id="WP_109632191.1">
    <property type="nucleotide sequence ID" value="NZ_QGHB01000001.1"/>
</dbReference>
<dbReference type="Pfam" id="PF13439">
    <property type="entry name" value="Glyco_transf_4"/>
    <property type="match status" value="1"/>
</dbReference>
<dbReference type="Pfam" id="PF00534">
    <property type="entry name" value="Glycos_transf_1"/>
    <property type="match status" value="1"/>
</dbReference>
<dbReference type="GO" id="GO:0016757">
    <property type="term" value="F:glycosyltransferase activity"/>
    <property type="evidence" value="ECO:0007669"/>
    <property type="project" value="UniProtKB-KW"/>
</dbReference>
<protein>
    <submittedName>
        <fullName evidence="5">Glycosyltransferase involved in cell wall biosynthesis</fullName>
    </submittedName>
</protein>
<evidence type="ECO:0000256" key="2">
    <source>
        <dbReference type="ARBA" id="ARBA00022679"/>
    </source>
</evidence>